<feature type="transmembrane region" description="Helical" evidence="7">
    <location>
        <begin position="367"/>
        <end position="389"/>
    </location>
</feature>
<feature type="domain" description="Cation/H+ exchanger transmembrane" evidence="8">
    <location>
        <begin position="12"/>
        <end position="387"/>
    </location>
</feature>
<evidence type="ECO:0000256" key="4">
    <source>
        <dbReference type="ARBA" id="ARBA00022989"/>
    </source>
</evidence>
<protein>
    <submittedName>
        <fullName evidence="9">Cation:proton antiporter</fullName>
    </submittedName>
</protein>
<dbReference type="Proteomes" id="UP001597097">
    <property type="component" value="Unassembled WGS sequence"/>
</dbReference>
<dbReference type="PANTHER" id="PTHR32468">
    <property type="entry name" value="CATION/H + ANTIPORTER"/>
    <property type="match status" value="1"/>
</dbReference>
<comment type="subcellular location">
    <subcellularLocation>
        <location evidence="1">Membrane</location>
        <topology evidence="1">Multi-pass membrane protein</topology>
    </subcellularLocation>
</comment>
<feature type="transmembrane region" description="Helical" evidence="7">
    <location>
        <begin position="6"/>
        <end position="23"/>
    </location>
</feature>
<feature type="transmembrane region" description="Helical" evidence="7">
    <location>
        <begin position="30"/>
        <end position="47"/>
    </location>
</feature>
<dbReference type="PANTHER" id="PTHR32468:SF0">
    <property type="entry name" value="K(+)_H(+) ANTIPORTER 1"/>
    <property type="match status" value="1"/>
</dbReference>
<dbReference type="InterPro" id="IPR050794">
    <property type="entry name" value="CPA2_transporter"/>
</dbReference>
<evidence type="ECO:0000313" key="10">
    <source>
        <dbReference type="Proteomes" id="UP001597097"/>
    </source>
</evidence>
<name>A0ABW4GTZ7_9ACTN</name>
<reference evidence="10" key="1">
    <citation type="journal article" date="2019" name="Int. J. Syst. Evol. Microbiol.">
        <title>The Global Catalogue of Microorganisms (GCM) 10K type strain sequencing project: providing services to taxonomists for standard genome sequencing and annotation.</title>
        <authorList>
            <consortium name="The Broad Institute Genomics Platform"/>
            <consortium name="The Broad Institute Genome Sequencing Center for Infectious Disease"/>
            <person name="Wu L."/>
            <person name="Ma J."/>
        </authorList>
    </citation>
    <scope>NUCLEOTIDE SEQUENCE [LARGE SCALE GENOMIC DNA]</scope>
    <source>
        <strain evidence="10">CGMCC 1.15399</strain>
    </source>
</reference>
<evidence type="ECO:0000256" key="5">
    <source>
        <dbReference type="ARBA" id="ARBA00023065"/>
    </source>
</evidence>
<feature type="transmembrane region" description="Helical" evidence="7">
    <location>
        <begin position="307"/>
        <end position="327"/>
    </location>
</feature>
<organism evidence="9 10">
    <name type="scientific">Nonomuraea guangzhouensis</name>
    <dbReference type="NCBI Taxonomy" id="1291555"/>
    <lineage>
        <taxon>Bacteria</taxon>
        <taxon>Bacillati</taxon>
        <taxon>Actinomycetota</taxon>
        <taxon>Actinomycetes</taxon>
        <taxon>Streptosporangiales</taxon>
        <taxon>Streptosporangiaceae</taxon>
        <taxon>Nonomuraea</taxon>
    </lineage>
</organism>
<feature type="transmembrane region" description="Helical" evidence="7">
    <location>
        <begin position="223"/>
        <end position="239"/>
    </location>
</feature>
<feature type="transmembrane region" description="Helical" evidence="7">
    <location>
        <begin position="192"/>
        <end position="211"/>
    </location>
</feature>
<gene>
    <name evidence="9" type="ORF">ACFSJ0_55460</name>
</gene>
<evidence type="ECO:0000256" key="3">
    <source>
        <dbReference type="ARBA" id="ARBA00022692"/>
    </source>
</evidence>
<feature type="transmembrane region" description="Helical" evidence="7">
    <location>
        <begin position="165"/>
        <end position="186"/>
    </location>
</feature>
<feature type="transmembrane region" description="Helical" evidence="7">
    <location>
        <begin position="62"/>
        <end position="82"/>
    </location>
</feature>
<sequence>MTTLLVAVATVVVVLVARLLARLTRQPEVVFEIALCLAFGGLLLPYVEWGGLPWAGPPDLGLLGQAGHLGVALFLVGTAHGMRAGLDRRLMRAVTCLSVGSAVVPLATGGLVAWWLIDSGDPALRGGAPAGAFTLMVAVALTVTAVPVLAGILRDRRMEHTEEGRLALLSASGIDVVTWVLLAIALGTAHSGGPAAALVVLVAGAGAALLLRRLVPHSLAGRFPRAVPVVVGAIAWAAATATGRFGLTEVFGAVLVGLSLPAEEGPGPWARVAELLGRIGRTMLPVLFVSTGAAMALAPGSTFSWQAAVAITVVAIAAKVGGSYAGARVGGRSPASGMRIAVLMNTRGLTEIVILQAGYSAGLLPAGLYLAFLLMALFTTGLSGVLLNVADRYVPIAKGGLMEANITPAARW</sequence>
<feature type="transmembrane region" description="Helical" evidence="7">
    <location>
        <begin position="339"/>
        <end position="361"/>
    </location>
</feature>
<evidence type="ECO:0000256" key="6">
    <source>
        <dbReference type="ARBA" id="ARBA00023136"/>
    </source>
</evidence>
<dbReference type="RefSeq" id="WP_219539719.1">
    <property type="nucleotide sequence ID" value="NZ_JAHKRM010000072.1"/>
</dbReference>
<evidence type="ECO:0000259" key="8">
    <source>
        <dbReference type="Pfam" id="PF00999"/>
    </source>
</evidence>
<keyword evidence="4 7" id="KW-1133">Transmembrane helix</keyword>
<keyword evidence="10" id="KW-1185">Reference proteome</keyword>
<evidence type="ECO:0000256" key="1">
    <source>
        <dbReference type="ARBA" id="ARBA00004141"/>
    </source>
</evidence>
<proteinExistence type="predicted"/>
<evidence type="ECO:0000256" key="7">
    <source>
        <dbReference type="SAM" id="Phobius"/>
    </source>
</evidence>
<feature type="transmembrane region" description="Helical" evidence="7">
    <location>
        <begin position="129"/>
        <end position="153"/>
    </location>
</feature>
<dbReference type="InterPro" id="IPR006153">
    <property type="entry name" value="Cation/H_exchanger_TM"/>
</dbReference>
<evidence type="ECO:0000256" key="2">
    <source>
        <dbReference type="ARBA" id="ARBA00022448"/>
    </source>
</evidence>
<keyword evidence="5" id="KW-0406">Ion transport</keyword>
<dbReference type="EMBL" id="JBHUCM010000065">
    <property type="protein sequence ID" value="MFD1546321.1"/>
    <property type="molecule type" value="Genomic_DNA"/>
</dbReference>
<keyword evidence="2" id="KW-0813">Transport</keyword>
<dbReference type="Pfam" id="PF00999">
    <property type="entry name" value="Na_H_Exchanger"/>
    <property type="match status" value="1"/>
</dbReference>
<keyword evidence="3 7" id="KW-0812">Transmembrane</keyword>
<feature type="transmembrane region" description="Helical" evidence="7">
    <location>
        <begin position="94"/>
        <end position="117"/>
    </location>
</feature>
<evidence type="ECO:0000313" key="9">
    <source>
        <dbReference type="EMBL" id="MFD1546321.1"/>
    </source>
</evidence>
<keyword evidence="6 7" id="KW-0472">Membrane</keyword>
<comment type="caution">
    <text evidence="9">The sequence shown here is derived from an EMBL/GenBank/DDBJ whole genome shotgun (WGS) entry which is preliminary data.</text>
</comment>
<accession>A0ABW4GTZ7</accession>